<protein>
    <recommendedName>
        <fullName evidence="4">Excreted virulence factor EspC, type VII ESX diderm</fullName>
    </recommendedName>
</protein>
<sequence length="95" mass="9936">MNPDFEADTDAMRRAAAALDSTADRVRGAAGAAPVPDPTPRWATTGASDLATTAARQLVDRLAGDVEATARGVREVAEAYEEADARAAARLRPTR</sequence>
<dbReference type="RefSeq" id="WP_196415096.1">
    <property type="nucleotide sequence ID" value="NZ_JADQTO010000007.1"/>
</dbReference>
<evidence type="ECO:0000313" key="2">
    <source>
        <dbReference type="EMBL" id="MBG0563307.1"/>
    </source>
</evidence>
<proteinExistence type="predicted"/>
<reference evidence="2" key="1">
    <citation type="submission" date="2020-11" db="EMBL/GenBank/DDBJ databases">
        <title>Isolation and identification of active actinomycetes.</title>
        <authorList>
            <person name="Sun X."/>
        </authorList>
    </citation>
    <scope>NUCLEOTIDE SEQUENCE</scope>
    <source>
        <strain evidence="2">NEAU-A11</strain>
    </source>
</reference>
<gene>
    <name evidence="2" type="ORF">I4J89_17805</name>
</gene>
<evidence type="ECO:0000313" key="3">
    <source>
        <dbReference type="Proteomes" id="UP000598146"/>
    </source>
</evidence>
<dbReference type="AlphaFoldDB" id="A0A931FY13"/>
<dbReference type="Proteomes" id="UP000598146">
    <property type="component" value="Unassembled WGS sequence"/>
</dbReference>
<keyword evidence="3" id="KW-1185">Reference proteome</keyword>
<feature type="region of interest" description="Disordered" evidence="1">
    <location>
        <begin position="18"/>
        <end position="42"/>
    </location>
</feature>
<comment type="caution">
    <text evidence="2">The sequence shown here is derived from an EMBL/GenBank/DDBJ whole genome shotgun (WGS) entry which is preliminary data.</text>
</comment>
<name>A0A931FY13_9ACTN</name>
<dbReference type="EMBL" id="JADQTO010000007">
    <property type="protein sequence ID" value="MBG0563307.1"/>
    <property type="molecule type" value="Genomic_DNA"/>
</dbReference>
<evidence type="ECO:0008006" key="4">
    <source>
        <dbReference type="Google" id="ProtNLM"/>
    </source>
</evidence>
<evidence type="ECO:0000256" key="1">
    <source>
        <dbReference type="SAM" id="MobiDB-lite"/>
    </source>
</evidence>
<accession>A0A931FY13</accession>
<organism evidence="2 3">
    <name type="scientific">Actinoplanes aureus</name>
    <dbReference type="NCBI Taxonomy" id="2792083"/>
    <lineage>
        <taxon>Bacteria</taxon>
        <taxon>Bacillati</taxon>
        <taxon>Actinomycetota</taxon>
        <taxon>Actinomycetes</taxon>
        <taxon>Micromonosporales</taxon>
        <taxon>Micromonosporaceae</taxon>
        <taxon>Actinoplanes</taxon>
    </lineage>
</organism>